<dbReference type="Proteomes" id="UP000184499">
    <property type="component" value="Unassembled WGS sequence"/>
</dbReference>
<dbReference type="GO" id="GO:0016787">
    <property type="term" value="F:hydrolase activity"/>
    <property type="evidence" value="ECO:0007669"/>
    <property type="project" value="InterPro"/>
</dbReference>
<dbReference type="InterPro" id="IPR002925">
    <property type="entry name" value="Dienelactn_hydro"/>
</dbReference>
<dbReference type="InterPro" id="IPR029058">
    <property type="entry name" value="AB_hydrolase_fold"/>
</dbReference>
<dbReference type="RefSeq" id="XP_067473264.1">
    <property type="nucleotide sequence ID" value="XM_067628758.1"/>
</dbReference>
<feature type="non-terminal residue" evidence="2">
    <location>
        <position position="1"/>
    </location>
</feature>
<evidence type="ECO:0000313" key="3">
    <source>
        <dbReference type="Proteomes" id="UP000184499"/>
    </source>
</evidence>
<evidence type="ECO:0000259" key="1">
    <source>
        <dbReference type="Pfam" id="PF01738"/>
    </source>
</evidence>
<name>A0A1L9U2U7_ASPBC</name>
<reference evidence="3" key="1">
    <citation type="journal article" date="2017" name="Genome Biol.">
        <title>Comparative genomics reveals high biological diversity and specific adaptations in the industrially and medically important fungal genus Aspergillus.</title>
        <authorList>
            <person name="de Vries R.P."/>
            <person name="Riley R."/>
            <person name="Wiebenga A."/>
            <person name="Aguilar-Osorio G."/>
            <person name="Amillis S."/>
            <person name="Uchima C.A."/>
            <person name="Anderluh G."/>
            <person name="Asadollahi M."/>
            <person name="Askin M."/>
            <person name="Barry K."/>
            <person name="Battaglia E."/>
            <person name="Bayram O."/>
            <person name="Benocci T."/>
            <person name="Braus-Stromeyer S.A."/>
            <person name="Caldana C."/>
            <person name="Canovas D."/>
            <person name="Cerqueira G.C."/>
            <person name="Chen F."/>
            <person name="Chen W."/>
            <person name="Choi C."/>
            <person name="Clum A."/>
            <person name="Dos Santos R.A."/>
            <person name="Damasio A.R."/>
            <person name="Diallinas G."/>
            <person name="Emri T."/>
            <person name="Fekete E."/>
            <person name="Flipphi M."/>
            <person name="Freyberg S."/>
            <person name="Gallo A."/>
            <person name="Gournas C."/>
            <person name="Habgood R."/>
            <person name="Hainaut M."/>
            <person name="Harispe M.L."/>
            <person name="Henrissat B."/>
            <person name="Hilden K.S."/>
            <person name="Hope R."/>
            <person name="Hossain A."/>
            <person name="Karabika E."/>
            <person name="Karaffa L."/>
            <person name="Karanyi Z."/>
            <person name="Krasevec N."/>
            <person name="Kuo A."/>
            <person name="Kusch H."/>
            <person name="LaButti K."/>
            <person name="Lagendijk E.L."/>
            <person name="Lapidus A."/>
            <person name="Levasseur A."/>
            <person name="Lindquist E."/>
            <person name="Lipzen A."/>
            <person name="Logrieco A.F."/>
            <person name="MacCabe A."/>
            <person name="Maekelae M.R."/>
            <person name="Malavazi I."/>
            <person name="Melin P."/>
            <person name="Meyer V."/>
            <person name="Mielnichuk N."/>
            <person name="Miskei M."/>
            <person name="Molnar A.P."/>
            <person name="Mule G."/>
            <person name="Ngan C.Y."/>
            <person name="Orejas M."/>
            <person name="Orosz E."/>
            <person name="Ouedraogo J.P."/>
            <person name="Overkamp K.M."/>
            <person name="Park H.-S."/>
            <person name="Perrone G."/>
            <person name="Piumi F."/>
            <person name="Punt P.J."/>
            <person name="Ram A.F."/>
            <person name="Ramon A."/>
            <person name="Rauscher S."/>
            <person name="Record E."/>
            <person name="Riano-Pachon D.M."/>
            <person name="Robert V."/>
            <person name="Roehrig J."/>
            <person name="Ruller R."/>
            <person name="Salamov A."/>
            <person name="Salih N.S."/>
            <person name="Samson R.A."/>
            <person name="Sandor E."/>
            <person name="Sanguinetti M."/>
            <person name="Schuetze T."/>
            <person name="Sepcic K."/>
            <person name="Shelest E."/>
            <person name="Sherlock G."/>
            <person name="Sophianopoulou V."/>
            <person name="Squina F.M."/>
            <person name="Sun H."/>
            <person name="Susca A."/>
            <person name="Todd R.B."/>
            <person name="Tsang A."/>
            <person name="Unkles S.E."/>
            <person name="van de Wiele N."/>
            <person name="van Rossen-Uffink D."/>
            <person name="Oliveira J.V."/>
            <person name="Vesth T.C."/>
            <person name="Visser J."/>
            <person name="Yu J.-H."/>
            <person name="Zhou M."/>
            <person name="Andersen M.R."/>
            <person name="Archer D.B."/>
            <person name="Baker S.E."/>
            <person name="Benoit I."/>
            <person name="Brakhage A.A."/>
            <person name="Braus G.H."/>
            <person name="Fischer R."/>
            <person name="Frisvad J.C."/>
            <person name="Goldman G.H."/>
            <person name="Houbraken J."/>
            <person name="Oakley B."/>
            <person name="Pocsi I."/>
            <person name="Scazzocchio C."/>
            <person name="Seiboth B."/>
            <person name="vanKuyk P.A."/>
            <person name="Wortman J."/>
            <person name="Dyer P.S."/>
            <person name="Grigoriev I.V."/>
        </authorList>
    </citation>
    <scope>NUCLEOTIDE SEQUENCE [LARGE SCALE GENOMIC DNA]</scope>
    <source>
        <strain evidence="3">CBS 101740 / IMI 381727 / IBT 21946</strain>
    </source>
</reference>
<dbReference type="GeneID" id="93581246"/>
<dbReference type="OrthoDB" id="2147163at2759"/>
<feature type="domain" description="Dienelactone hydrolase" evidence="1">
    <location>
        <begin position="25"/>
        <end position="161"/>
    </location>
</feature>
<dbReference type="PANTHER" id="PTHR47668">
    <property type="entry name" value="DIENELACTONE HYDROLASE FAMILY PROTEIN (AFU_ORTHOLOGUE AFUA_6G01940)"/>
    <property type="match status" value="1"/>
</dbReference>
<dbReference type="OMA" id="GCKIANI"/>
<dbReference type="Gene3D" id="3.40.50.1820">
    <property type="entry name" value="alpha/beta hydrolase"/>
    <property type="match status" value="1"/>
</dbReference>
<dbReference type="STRING" id="767769.A0A1L9U2U7"/>
<accession>A0A1L9U2U7</accession>
<protein>
    <recommendedName>
        <fullName evidence="1">Dienelactone hydrolase domain-containing protein</fullName>
    </recommendedName>
</protein>
<dbReference type="Pfam" id="PF01738">
    <property type="entry name" value="DLH"/>
    <property type="match status" value="1"/>
</dbReference>
<dbReference type="PANTHER" id="PTHR47668:SF1">
    <property type="entry name" value="DIENELACTONE HYDROLASE DOMAIN-CONTAINING PROTEIN-RELATED"/>
    <property type="match status" value="1"/>
</dbReference>
<proteinExistence type="predicted"/>
<organism evidence="2 3">
    <name type="scientific">Aspergillus brasiliensis (strain CBS 101740 / IMI 381727 / IBT 21946)</name>
    <dbReference type="NCBI Taxonomy" id="767769"/>
    <lineage>
        <taxon>Eukaryota</taxon>
        <taxon>Fungi</taxon>
        <taxon>Dikarya</taxon>
        <taxon>Ascomycota</taxon>
        <taxon>Pezizomycotina</taxon>
        <taxon>Eurotiomycetes</taxon>
        <taxon>Eurotiomycetidae</taxon>
        <taxon>Eurotiales</taxon>
        <taxon>Aspergillaceae</taxon>
        <taxon>Aspergillus</taxon>
        <taxon>Aspergillus subgen. Circumdati</taxon>
    </lineage>
</organism>
<evidence type="ECO:0000313" key="2">
    <source>
        <dbReference type="EMBL" id="OJJ66014.1"/>
    </source>
</evidence>
<keyword evidence="3" id="KW-1185">Reference proteome</keyword>
<dbReference type="SUPFAM" id="SSF53474">
    <property type="entry name" value="alpha/beta-Hydrolases"/>
    <property type="match status" value="1"/>
</dbReference>
<dbReference type="AlphaFoldDB" id="A0A1L9U2U7"/>
<dbReference type="EMBL" id="KV878702">
    <property type="protein sequence ID" value="OJJ66014.1"/>
    <property type="molecule type" value="Genomic_DNA"/>
</dbReference>
<sequence length="182" mass="19506">ACRTIPPVRAEYSPIGTYETLGDLKTYKIGPVNATAAILIVYNIFGFCPQILQGADLLAQATNAQAYMPDFLNGEVADHSWLPPDTEEKMKAFSIFIQGPPCIPRAVCGTLAVLNNATERNRSRINRRAALGFCLGCGAVASQAGAENAFVAAGGAHPSFMYPDDGTTITILFRIHPSKDED</sequence>
<gene>
    <name evidence="2" type="ORF">ASPBRDRAFT_666603</name>
</gene>
<dbReference type="VEuPathDB" id="FungiDB:ASPBRDRAFT_666603"/>